<organism evidence="4 5">
    <name type="scientific">Advenella kashmirensis</name>
    <dbReference type="NCBI Taxonomy" id="310575"/>
    <lineage>
        <taxon>Bacteria</taxon>
        <taxon>Pseudomonadati</taxon>
        <taxon>Pseudomonadota</taxon>
        <taxon>Betaproteobacteria</taxon>
        <taxon>Burkholderiales</taxon>
        <taxon>Alcaligenaceae</taxon>
    </lineage>
</organism>
<dbReference type="EMBL" id="DOEK01000004">
    <property type="protein sequence ID" value="HBP28179.1"/>
    <property type="molecule type" value="Genomic_DNA"/>
</dbReference>
<evidence type="ECO:0000256" key="1">
    <source>
        <dbReference type="ARBA" id="ARBA00023015"/>
    </source>
</evidence>
<dbReference type="InterPro" id="IPR009057">
    <property type="entry name" value="Homeodomain-like_sf"/>
</dbReference>
<gene>
    <name evidence="4" type="ORF">DD666_02035</name>
</gene>
<accession>A0A356LBI5</accession>
<dbReference type="Pfam" id="PF12833">
    <property type="entry name" value="HTH_18"/>
    <property type="match status" value="1"/>
</dbReference>
<dbReference type="PROSITE" id="PS01124">
    <property type="entry name" value="HTH_ARAC_FAMILY_2"/>
    <property type="match status" value="1"/>
</dbReference>
<evidence type="ECO:0000313" key="5">
    <source>
        <dbReference type="Proteomes" id="UP000264036"/>
    </source>
</evidence>
<dbReference type="AlphaFoldDB" id="A0A356LBI5"/>
<dbReference type="Proteomes" id="UP000264036">
    <property type="component" value="Unassembled WGS sequence"/>
</dbReference>
<dbReference type="PANTHER" id="PTHR47893:SF1">
    <property type="entry name" value="REGULATORY PROTEIN PCHR"/>
    <property type="match status" value="1"/>
</dbReference>
<dbReference type="PANTHER" id="PTHR47893">
    <property type="entry name" value="REGULATORY PROTEIN PCHR"/>
    <property type="match status" value="1"/>
</dbReference>
<reference evidence="4 5" key="1">
    <citation type="journal article" date="2018" name="Nat. Biotechnol.">
        <title>A standardized bacterial taxonomy based on genome phylogeny substantially revises the tree of life.</title>
        <authorList>
            <person name="Parks D.H."/>
            <person name="Chuvochina M."/>
            <person name="Waite D.W."/>
            <person name="Rinke C."/>
            <person name="Skarshewski A."/>
            <person name="Chaumeil P.A."/>
            <person name="Hugenholtz P."/>
        </authorList>
    </citation>
    <scope>NUCLEOTIDE SEQUENCE [LARGE SCALE GENOMIC DNA]</scope>
    <source>
        <strain evidence="4">UBA10707</strain>
    </source>
</reference>
<dbReference type="InterPro" id="IPR053142">
    <property type="entry name" value="PchR_regulatory_protein"/>
</dbReference>
<name>A0A356LBI5_9BURK</name>
<sequence length="325" mass="36696">MENRVEKYTCRLTANELHAPQQRHESHVRQQLPQELGNCYTESIMLESGILVGRLHYHPDRPIVEETLGPHQGRVIVVTVGLQGQSVYRGDNTPEVLFKAGHTTVTSFQALRGERSYEGSKPVSQLRVVISASTLRKYVGDERADKILGDSTFQRLAFYGSSSATLAHAAAINRYMKAATGEQPNPHQLELHIHALSLLSEQFKALAPIQTEGYSAFSSEEVQRLERARDMIAHQLHLPLTNQYLAAQVGMNENKLKEGFRYLYNNTPSGVVLELRMRKAYTLLESGQQVAQTAWQVGYKYPNNFSVAFMRYYGKSPKTVFQKRA</sequence>
<evidence type="ECO:0000313" key="4">
    <source>
        <dbReference type="EMBL" id="HBP28179.1"/>
    </source>
</evidence>
<keyword evidence="1" id="KW-0805">Transcription regulation</keyword>
<comment type="caution">
    <text evidence="4">The sequence shown here is derived from an EMBL/GenBank/DDBJ whole genome shotgun (WGS) entry which is preliminary data.</text>
</comment>
<dbReference type="SMART" id="SM00342">
    <property type="entry name" value="HTH_ARAC"/>
    <property type="match status" value="1"/>
</dbReference>
<keyword evidence="2" id="KW-0804">Transcription</keyword>
<evidence type="ECO:0000259" key="3">
    <source>
        <dbReference type="PROSITE" id="PS01124"/>
    </source>
</evidence>
<dbReference type="SUPFAM" id="SSF46689">
    <property type="entry name" value="Homeodomain-like"/>
    <property type="match status" value="1"/>
</dbReference>
<protein>
    <submittedName>
        <fullName evidence="4">AraC family transcriptional regulator</fullName>
    </submittedName>
</protein>
<dbReference type="InterPro" id="IPR018060">
    <property type="entry name" value="HTH_AraC"/>
</dbReference>
<dbReference type="GO" id="GO:0003700">
    <property type="term" value="F:DNA-binding transcription factor activity"/>
    <property type="evidence" value="ECO:0007669"/>
    <property type="project" value="InterPro"/>
</dbReference>
<feature type="domain" description="HTH araC/xylS-type" evidence="3">
    <location>
        <begin position="226"/>
        <end position="323"/>
    </location>
</feature>
<evidence type="ECO:0000256" key="2">
    <source>
        <dbReference type="ARBA" id="ARBA00023163"/>
    </source>
</evidence>
<dbReference type="Gene3D" id="1.10.10.60">
    <property type="entry name" value="Homeodomain-like"/>
    <property type="match status" value="1"/>
</dbReference>
<proteinExistence type="predicted"/>
<dbReference type="GO" id="GO:0043565">
    <property type="term" value="F:sequence-specific DNA binding"/>
    <property type="evidence" value="ECO:0007669"/>
    <property type="project" value="InterPro"/>
</dbReference>